<organism evidence="2 3">
    <name type="scientific">Salinibacter ruber (strain M8)</name>
    <dbReference type="NCBI Taxonomy" id="761659"/>
    <lineage>
        <taxon>Bacteria</taxon>
        <taxon>Pseudomonadati</taxon>
        <taxon>Rhodothermota</taxon>
        <taxon>Rhodothermia</taxon>
        <taxon>Rhodothermales</taxon>
        <taxon>Salinibacteraceae</taxon>
        <taxon>Salinibacter</taxon>
    </lineage>
</organism>
<evidence type="ECO:0000313" key="3">
    <source>
        <dbReference type="Proteomes" id="UP000000933"/>
    </source>
</evidence>
<gene>
    <name evidence="2" type="ordered locus">SRM_00179</name>
</gene>
<sequence length="124" mass="13103">MCTCNPCGLLCKRSDQFTRSSARVDARIADEAHGHTSREIVAAGRPAGLARGLTPGRPSPSSIYFCFGTELGAGPAPPKGPRQEDPQKIAESRPTSEAPETKRELAVRGAEVAVRYGRLLEGGA</sequence>
<reference evidence="2 3" key="1">
    <citation type="journal article" date="2010" name="ISME J.">
        <title>Fine-scale evolution: genomic, phenotypic and ecological differentiation in two coexisting Salinibacter ruber strains.</title>
        <authorList>
            <person name="Pena A."/>
            <person name="Teeling H."/>
            <person name="Huerta-Cepas J."/>
            <person name="Santos F."/>
            <person name="Yarza P."/>
            <person name="Brito-Echeverria J."/>
            <person name="Lucio M."/>
            <person name="Schmitt-Kopplin P."/>
            <person name="Meseguer I."/>
            <person name="Schenowitz C."/>
            <person name="Dossat C."/>
            <person name="Barbe V."/>
            <person name="Dopazo J."/>
            <person name="Rossello-Mora R."/>
            <person name="Schuler M."/>
            <person name="Glockner F.O."/>
            <person name="Amann R."/>
            <person name="Gabaldon T."/>
            <person name="Anton J."/>
        </authorList>
    </citation>
    <scope>NUCLEOTIDE SEQUENCE [LARGE SCALE GENOMIC DNA]</scope>
    <source>
        <strain evidence="2 3">M8</strain>
    </source>
</reference>
<dbReference type="EMBL" id="FP565814">
    <property type="protein sequence ID" value="CBH23100.1"/>
    <property type="molecule type" value="Genomic_DNA"/>
</dbReference>
<proteinExistence type="predicted"/>
<dbReference type="HOGENOM" id="CLU_2002303_0_0_10"/>
<dbReference type="Proteomes" id="UP000000933">
    <property type="component" value="Chromosome"/>
</dbReference>
<accession>D5H4Z5</accession>
<evidence type="ECO:0000256" key="1">
    <source>
        <dbReference type="SAM" id="MobiDB-lite"/>
    </source>
</evidence>
<evidence type="ECO:0000313" key="2">
    <source>
        <dbReference type="EMBL" id="CBH23100.1"/>
    </source>
</evidence>
<protein>
    <submittedName>
        <fullName evidence="2">Uncharacterized protein</fullName>
    </submittedName>
</protein>
<feature type="compositionally biased region" description="Basic and acidic residues" evidence="1">
    <location>
        <begin position="81"/>
        <end position="91"/>
    </location>
</feature>
<name>D5H4Z5_SALRM</name>
<reference evidence="3" key="2">
    <citation type="submission" date="2010-04" db="EMBL/GenBank/DDBJ databases">
        <title>Genome sequence of Salinibacter ruber M8.</title>
        <authorList>
            <consortium name="Genoscope"/>
        </authorList>
    </citation>
    <scope>NUCLEOTIDE SEQUENCE [LARGE SCALE GENOMIC DNA]</scope>
    <source>
        <strain evidence="3">M8</strain>
    </source>
</reference>
<dbReference type="AlphaFoldDB" id="D5H4Z5"/>
<feature type="region of interest" description="Disordered" evidence="1">
    <location>
        <begin position="68"/>
        <end position="104"/>
    </location>
</feature>
<dbReference type="KEGG" id="srm:SRM_00179"/>